<proteinExistence type="predicted"/>
<comment type="caution">
    <text evidence="5">The sequence shown here is derived from an EMBL/GenBank/DDBJ whole genome shotgun (WGS) entry which is preliminary data.</text>
</comment>
<evidence type="ECO:0000256" key="3">
    <source>
        <dbReference type="SAM" id="MobiDB-lite"/>
    </source>
</evidence>
<accession>A0A0G2F3N2</accession>
<dbReference type="InterPro" id="IPR004088">
    <property type="entry name" value="KH_dom_type_1"/>
</dbReference>
<evidence type="ECO:0000256" key="2">
    <source>
        <dbReference type="PROSITE-ProRule" id="PRU00117"/>
    </source>
</evidence>
<organism evidence="5 6">
    <name type="scientific">Phaeomoniella chlamydospora</name>
    <name type="common">Phaeoacremonium chlamydosporum</name>
    <dbReference type="NCBI Taxonomy" id="158046"/>
    <lineage>
        <taxon>Eukaryota</taxon>
        <taxon>Fungi</taxon>
        <taxon>Dikarya</taxon>
        <taxon>Ascomycota</taxon>
        <taxon>Pezizomycotina</taxon>
        <taxon>Eurotiomycetes</taxon>
        <taxon>Chaetothyriomycetidae</taxon>
        <taxon>Phaeomoniellales</taxon>
        <taxon>Phaeomoniellaceae</taxon>
        <taxon>Phaeomoniella</taxon>
    </lineage>
</organism>
<evidence type="ECO:0000259" key="4">
    <source>
        <dbReference type="SMART" id="SM00322"/>
    </source>
</evidence>
<dbReference type="SUPFAM" id="SSF54791">
    <property type="entry name" value="Eukaryotic type KH-domain (KH-domain type I)"/>
    <property type="match status" value="3"/>
</dbReference>
<reference evidence="5 6" key="1">
    <citation type="submission" date="2015-05" db="EMBL/GenBank/DDBJ databases">
        <title>Distinctive expansion of gene families associated with plant cell wall degradation and secondary metabolism in the genomes of grapevine trunk pathogens.</title>
        <authorList>
            <person name="Lawrence D.P."/>
            <person name="Travadon R."/>
            <person name="Rolshausen P.E."/>
            <person name="Baumgartner K."/>
        </authorList>
    </citation>
    <scope>NUCLEOTIDE SEQUENCE [LARGE SCALE GENOMIC DNA]</scope>
    <source>
        <strain evidence="5">UCRPC4</strain>
    </source>
</reference>
<dbReference type="AlphaFoldDB" id="A0A0G2F3N2"/>
<feature type="region of interest" description="Disordered" evidence="3">
    <location>
        <begin position="352"/>
        <end position="387"/>
    </location>
</feature>
<dbReference type="PANTHER" id="PTHR10288">
    <property type="entry name" value="KH DOMAIN CONTAINING RNA BINDING PROTEIN"/>
    <property type="match status" value="1"/>
</dbReference>
<dbReference type="CDD" id="cd00105">
    <property type="entry name" value="KH-I"/>
    <property type="match status" value="2"/>
</dbReference>
<dbReference type="Pfam" id="PF00013">
    <property type="entry name" value="KH_1"/>
    <property type="match status" value="3"/>
</dbReference>
<dbReference type="GO" id="GO:0003723">
    <property type="term" value="F:RNA binding"/>
    <property type="evidence" value="ECO:0007669"/>
    <property type="project" value="UniProtKB-UniRule"/>
</dbReference>
<feature type="region of interest" description="Disordered" evidence="3">
    <location>
        <begin position="96"/>
        <end position="193"/>
    </location>
</feature>
<reference evidence="5 6" key="2">
    <citation type="submission" date="2015-05" db="EMBL/GenBank/DDBJ databases">
        <authorList>
            <person name="Morales-Cruz A."/>
            <person name="Amrine K.C."/>
            <person name="Cantu D."/>
        </authorList>
    </citation>
    <scope>NUCLEOTIDE SEQUENCE [LARGE SCALE GENOMIC DNA]</scope>
    <source>
        <strain evidence="5">UCRPC4</strain>
    </source>
</reference>
<feature type="compositionally biased region" description="Polar residues" evidence="3">
    <location>
        <begin position="478"/>
        <end position="489"/>
    </location>
</feature>
<keyword evidence="2" id="KW-0694">RNA-binding</keyword>
<sequence length="545" mass="57623">MADQQNITNILAALAAQRPGGTPSQGPTPQQIPNAAYGGSYTPQPAPGYALPQPVSSGSVDLSAVKPVNSGSVSIADAIAKARGFAAEKGVAYDANRVPSRNDPRMVNRGYRRSRSPSRSPPRVSRDNFRDNYNPYRDERRGGNDRGYGRERSFSPQRGQHFSPPPAYAYGGGEASPTARTRDFAGSDTDSETIPVEKNLVGLIIGRSGETLRKVEQSTGARVQFMEGPESNGATRLCKISGSRAARTGAKAEIYRIIDDNGTGAGTSGKSQVKPGTAPNGENTQIMVPDRTVGLIIGRGGETIRDLQERSGCHVNIVGENKSISGLRPVNLIGTLQAQQRAKDLIMEIVESDTRTGGGNQKPDVRPPRDDPYARVGPGSGPQDKINDRIMVPGDAVGMIIGKGGESIKEMQASTGCKINVQQPQGRDVEREIQLVGSRSAIEAAKSAIMDKVDAADVRSRTDGRSGRRDDAYGDRYSQGTTQPSYQQSPPGTAVGGAPPAVGGEDPYAAYGGYQNYVAMWYAALAQQQQGQTGGQGEQPGPPGA</sequence>
<feature type="compositionally biased region" description="Basic and acidic residues" evidence="3">
    <location>
        <begin position="456"/>
        <end position="474"/>
    </location>
</feature>
<evidence type="ECO:0000313" key="5">
    <source>
        <dbReference type="EMBL" id="KKY28876.1"/>
    </source>
</evidence>
<evidence type="ECO:0000313" key="6">
    <source>
        <dbReference type="Proteomes" id="UP000053317"/>
    </source>
</evidence>
<feature type="region of interest" description="Disordered" evidence="3">
    <location>
        <begin position="456"/>
        <end position="509"/>
    </location>
</feature>
<name>A0A0G2F3N2_PHACM</name>
<feature type="domain" description="K Homology" evidence="4">
    <location>
        <begin position="384"/>
        <end position="454"/>
    </location>
</feature>
<feature type="compositionally biased region" description="Low complexity" evidence="3">
    <location>
        <begin position="490"/>
        <end position="504"/>
    </location>
</feature>
<protein>
    <submittedName>
        <fullName evidence="5">Putative kh domain-containing protein</fullName>
    </submittedName>
</protein>
<dbReference type="Proteomes" id="UP000053317">
    <property type="component" value="Unassembled WGS sequence"/>
</dbReference>
<keyword evidence="6" id="KW-1185">Reference proteome</keyword>
<feature type="domain" description="K Homology" evidence="4">
    <location>
        <begin position="188"/>
        <end position="259"/>
    </location>
</feature>
<dbReference type="OrthoDB" id="5204190at2759"/>
<feature type="compositionally biased region" description="Basic and acidic residues" evidence="3">
    <location>
        <begin position="124"/>
        <end position="153"/>
    </location>
</feature>
<dbReference type="PROSITE" id="PS50084">
    <property type="entry name" value="KH_TYPE_1"/>
    <property type="match status" value="3"/>
</dbReference>
<feature type="domain" description="K Homology" evidence="4">
    <location>
        <begin position="280"/>
        <end position="351"/>
    </location>
</feature>
<gene>
    <name evidence="5" type="ORF">UCRPC4_g00300</name>
</gene>
<feature type="region of interest" description="Disordered" evidence="3">
    <location>
        <begin position="261"/>
        <end position="285"/>
    </location>
</feature>
<feature type="compositionally biased region" description="Low complexity" evidence="3">
    <location>
        <begin position="19"/>
        <end position="33"/>
    </location>
</feature>
<dbReference type="InterPro" id="IPR036612">
    <property type="entry name" value="KH_dom_type_1_sf"/>
</dbReference>
<keyword evidence="1" id="KW-0677">Repeat</keyword>
<dbReference type="SMART" id="SM00322">
    <property type="entry name" value="KH"/>
    <property type="match status" value="3"/>
</dbReference>
<feature type="compositionally biased region" description="Basic and acidic residues" evidence="3">
    <location>
        <begin position="363"/>
        <end position="373"/>
    </location>
</feature>
<evidence type="ECO:0000256" key="1">
    <source>
        <dbReference type="ARBA" id="ARBA00022737"/>
    </source>
</evidence>
<dbReference type="Gene3D" id="3.30.1370.10">
    <property type="entry name" value="K Homology domain, type 1"/>
    <property type="match status" value="3"/>
</dbReference>
<feature type="region of interest" description="Disordered" evidence="3">
    <location>
        <begin position="16"/>
        <end position="60"/>
    </location>
</feature>
<dbReference type="EMBL" id="LCWF01000007">
    <property type="protein sequence ID" value="KKY28876.1"/>
    <property type="molecule type" value="Genomic_DNA"/>
</dbReference>
<dbReference type="InterPro" id="IPR004087">
    <property type="entry name" value="KH_dom"/>
</dbReference>